<dbReference type="GO" id="GO:0046872">
    <property type="term" value="F:metal ion binding"/>
    <property type="evidence" value="ECO:0007669"/>
    <property type="project" value="UniProtKB-KW"/>
</dbReference>
<dbReference type="PANTHER" id="PTHR10173:SF52">
    <property type="entry name" value="METHIONINE-R-SULFOXIDE REDUCTASE B1"/>
    <property type="match status" value="1"/>
</dbReference>
<dbReference type="GO" id="GO:0033743">
    <property type="term" value="F:peptide-methionine (R)-S-oxide reductase activity"/>
    <property type="evidence" value="ECO:0007669"/>
    <property type="project" value="UniProtKB-EC"/>
</dbReference>
<evidence type="ECO:0000256" key="5">
    <source>
        <dbReference type="ARBA" id="ARBA00022723"/>
    </source>
</evidence>
<dbReference type="InterPro" id="IPR028427">
    <property type="entry name" value="Met_Sox_Rdtase_MsrB"/>
</dbReference>
<reference evidence="11 12" key="1">
    <citation type="submission" date="2018-01" db="EMBL/GenBank/DDBJ databases">
        <title>Genome sequence of a Cantenovulum-like bacteria.</title>
        <authorList>
            <person name="Tan W.R."/>
            <person name="Lau N.-S."/>
            <person name="Go F."/>
            <person name="Amirul A.-A.A."/>
        </authorList>
    </citation>
    <scope>NUCLEOTIDE SEQUENCE [LARGE SCALE GENOMIC DNA]</scope>
    <source>
        <strain evidence="11 12">CCB-QB4</strain>
    </source>
</reference>
<organism evidence="11 12">
    <name type="scientific">Saccharobesus litoralis</name>
    <dbReference type="NCBI Taxonomy" id="2172099"/>
    <lineage>
        <taxon>Bacteria</taxon>
        <taxon>Pseudomonadati</taxon>
        <taxon>Pseudomonadota</taxon>
        <taxon>Gammaproteobacteria</taxon>
        <taxon>Alteromonadales</taxon>
        <taxon>Alteromonadaceae</taxon>
        <taxon>Saccharobesus</taxon>
    </lineage>
</organism>
<evidence type="ECO:0000256" key="1">
    <source>
        <dbReference type="ARBA" id="ARBA00001947"/>
    </source>
</evidence>
<evidence type="ECO:0000313" key="12">
    <source>
        <dbReference type="Proteomes" id="UP000244441"/>
    </source>
</evidence>
<dbReference type="SUPFAM" id="SSF51316">
    <property type="entry name" value="Mss4-like"/>
    <property type="match status" value="1"/>
</dbReference>
<dbReference type="GO" id="GO:0006979">
    <property type="term" value="P:response to oxidative stress"/>
    <property type="evidence" value="ECO:0007669"/>
    <property type="project" value="InterPro"/>
</dbReference>
<dbReference type="GO" id="GO:0005737">
    <property type="term" value="C:cytoplasm"/>
    <property type="evidence" value="ECO:0007669"/>
    <property type="project" value="TreeGrafter"/>
</dbReference>
<proteinExistence type="inferred from homology"/>
<keyword evidence="12" id="KW-1185">Reference proteome</keyword>
<comment type="similarity">
    <text evidence="2">Belongs to the MsrB Met sulfoxide reductase family.</text>
</comment>
<dbReference type="PROSITE" id="PS51790">
    <property type="entry name" value="MSRB"/>
    <property type="match status" value="1"/>
</dbReference>
<dbReference type="Pfam" id="PF01641">
    <property type="entry name" value="SelR"/>
    <property type="match status" value="1"/>
</dbReference>
<evidence type="ECO:0000256" key="2">
    <source>
        <dbReference type="ARBA" id="ARBA00007174"/>
    </source>
</evidence>
<evidence type="ECO:0000256" key="6">
    <source>
        <dbReference type="ARBA" id="ARBA00022833"/>
    </source>
</evidence>
<dbReference type="EMBL" id="CP026604">
    <property type="protein sequence ID" value="AWB69039.1"/>
    <property type="molecule type" value="Genomic_DNA"/>
</dbReference>
<dbReference type="InterPro" id="IPR002579">
    <property type="entry name" value="Met_Sox_Rdtase_MsrB_dom"/>
</dbReference>
<accession>A0A2S0VXT5</accession>
<keyword evidence="5" id="KW-0479">Metal-binding</keyword>
<dbReference type="PANTHER" id="PTHR10173">
    <property type="entry name" value="METHIONINE SULFOXIDE REDUCTASE"/>
    <property type="match status" value="1"/>
</dbReference>
<dbReference type="InterPro" id="IPR011057">
    <property type="entry name" value="Mss4-like_sf"/>
</dbReference>
<evidence type="ECO:0000256" key="7">
    <source>
        <dbReference type="ARBA" id="ARBA00023002"/>
    </source>
</evidence>
<sequence length="129" mass="14829">MKDHDYWRDKLDTDTFRITREAGTEYPFSGALLHQKSPGQFSCACCDTPLFTHEHKFDSGCGWPSFYDAIDWQRIDFIDDLSHGMVRIEIRCKNCDAHLGHIFDDGPAPTGKRFCVNSLSMQFHPEAKP</sequence>
<protein>
    <recommendedName>
        <fullName evidence="4">Peptide methionine sulfoxide reductase MsrB</fullName>
        <ecNumber evidence="3">1.8.4.12</ecNumber>
    </recommendedName>
    <alternativeName>
        <fullName evidence="9">Peptide-methionine (R)-S-oxide reductase</fullName>
    </alternativeName>
</protein>
<keyword evidence="6" id="KW-0862">Zinc</keyword>
<comment type="catalytic activity">
    <reaction evidence="8">
        <text>L-methionyl-[protein] + [thioredoxin]-disulfide + H2O = L-methionyl-(R)-S-oxide-[protein] + [thioredoxin]-dithiol</text>
        <dbReference type="Rhea" id="RHEA:24164"/>
        <dbReference type="Rhea" id="RHEA-COMP:10698"/>
        <dbReference type="Rhea" id="RHEA-COMP:10700"/>
        <dbReference type="Rhea" id="RHEA-COMP:12313"/>
        <dbReference type="Rhea" id="RHEA-COMP:12314"/>
        <dbReference type="ChEBI" id="CHEBI:15377"/>
        <dbReference type="ChEBI" id="CHEBI:16044"/>
        <dbReference type="ChEBI" id="CHEBI:29950"/>
        <dbReference type="ChEBI" id="CHEBI:45764"/>
        <dbReference type="ChEBI" id="CHEBI:50058"/>
        <dbReference type="EC" id="1.8.4.12"/>
    </reaction>
</comment>
<evidence type="ECO:0000256" key="4">
    <source>
        <dbReference type="ARBA" id="ARBA00021130"/>
    </source>
</evidence>
<dbReference type="NCBIfam" id="TIGR00357">
    <property type="entry name" value="peptide-methionine (R)-S-oxide reductase MsrB"/>
    <property type="match status" value="1"/>
</dbReference>
<evidence type="ECO:0000256" key="9">
    <source>
        <dbReference type="ARBA" id="ARBA00075819"/>
    </source>
</evidence>
<evidence type="ECO:0000313" key="11">
    <source>
        <dbReference type="EMBL" id="AWB69039.1"/>
    </source>
</evidence>
<dbReference type="Gene3D" id="2.170.150.20">
    <property type="entry name" value="Peptide methionine sulfoxide reductase"/>
    <property type="match status" value="1"/>
</dbReference>
<dbReference type="EC" id="1.8.4.12" evidence="3"/>
<name>A0A2S0VXT5_9ALTE</name>
<dbReference type="GO" id="GO:0030091">
    <property type="term" value="P:protein repair"/>
    <property type="evidence" value="ECO:0007669"/>
    <property type="project" value="InterPro"/>
</dbReference>
<dbReference type="OrthoDB" id="4174719at2"/>
<dbReference type="FunFam" id="2.170.150.20:FF:000001">
    <property type="entry name" value="Peptide methionine sulfoxide reductase MsrB"/>
    <property type="match status" value="1"/>
</dbReference>
<evidence type="ECO:0000256" key="3">
    <source>
        <dbReference type="ARBA" id="ARBA00012499"/>
    </source>
</evidence>
<evidence type="ECO:0000259" key="10">
    <source>
        <dbReference type="PROSITE" id="PS51790"/>
    </source>
</evidence>
<feature type="domain" description="MsrB" evidence="10">
    <location>
        <begin position="4"/>
        <end position="126"/>
    </location>
</feature>
<gene>
    <name evidence="11" type="primary">msrB</name>
    <name evidence="11" type="ORF">C2869_15135</name>
</gene>
<keyword evidence="7" id="KW-0560">Oxidoreductase</keyword>
<dbReference type="AlphaFoldDB" id="A0A2S0VXT5"/>
<dbReference type="Proteomes" id="UP000244441">
    <property type="component" value="Chromosome"/>
</dbReference>
<comment type="cofactor">
    <cofactor evidence="1">
        <name>Zn(2+)</name>
        <dbReference type="ChEBI" id="CHEBI:29105"/>
    </cofactor>
</comment>
<evidence type="ECO:0000256" key="8">
    <source>
        <dbReference type="ARBA" id="ARBA00048488"/>
    </source>
</evidence>
<dbReference type="KEGG" id="cate:C2869_15135"/>